<protein>
    <submittedName>
        <fullName evidence="2">Uncharacterized protein</fullName>
    </submittedName>
</protein>
<organism evidence="2 3">
    <name type="scientific">Candidatus Methanofastidiosum methylothiophilum</name>
    <dbReference type="NCBI Taxonomy" id="1705564"/>
    <lineage>
        <taxon>Archaea</taxon>
        <taxon>Methanobacteriati</taxon>
        <taxon>Methanobacteriota</taxon>
        <taxon>Stenosarchaea group</taxon>
        <taxon>Candidatus Methanofastidiosia</taxon>
        <taxon>Candidatus Methanofastidiosales</taxon>
        <taxon>Candidatus Methanofastidiosaceae</taxon>
        <taxon>Candidatus Methanofastidiosum</taxon>
    </lineage>
</organism>
<accession>A0A150J8F0</accession>
<dbReference type="EMBL" id="LNGC01000004">
    <property type="protein sequence ID" value="KYC53533.1"/>
    <property type="molecule type" value="Genomic_DNA"/>
</dbReference>
<reference evidence="2 3" key="1">
    <citation type="journal article" date="2016" name="ISME J.">
        <title>Chasing the elusive Euryarchaeota class WSA2: genomes reveal a uniquely fastidious methyl-reducing methanogen.</title>
        <authorList>
            <person name="Nobu M.K."/>
            <person name="Narihiro T."/>
            <person name="Kuroda K."/>
            <person name="Mei R."/>
            <person name="Liu W.T."/>
        </authorList>
    </citation>
    <scope>NUCLEOTIDE SEQUENCE [LARGE SCALE GENOMIC DNA]</scope>
    <source>
        <strain evidence="2">U1lsi0528_Bin055</strain>
    </source>
</reference>
<evidence type="ECO:0000313" key="2">
    <source>
        <dbReference type="EMBL" id="KYC53533.1"/>
    </source>
</evidence>
<comment type="caution">
    <text evidence="2">The sequence shown here is derived from an EMBL/GenBank/DDBJ whole genome shotgun (WGS) entry which is preliminary data.</text>
</comment>
<keyword evidence="1" id="KW-0812">Transmembrane</keyword>
<evidence type="ECO:0000256" key="1">
    <source>
        <dbReference type="SAM" id="Phobius"/>
    </source>
</evidence>
<sequence length="96" mass="11080">MKSLLFNIKTVFWLGTYYNRWLWFHCVAGAILGLGIHFLGGDIVTRKIIVGAIAFNWEMAEFIYLQKTQKMFSRYGSKERFVYDALADILGAFICA</sequence>
<gene>
    <name evidence="2" type="ORF">AMQ22_00204</name>
</gene>
<keyword evidence="1" id="KW-0472">Membrane</keyword>
<name>A0A150J8F0_9EURY</name>
<dbReference type="Proteomes" id="UP000075398">
    <property type="component" value="Unassembled WGS sequence"/>
</dbReference>
<evidence type="ECO:0000313" key="3">
    <source>
        <dbReference type="Proteomes" id="UP000075398"/>
    </source>
</evidence>
<dbReference type="AlphaFoldDB" id="A0A150J8F0"/>
<feature type="transmembrane region" description="Helical" evidence="1">
    <location>
        <begin position="46"/>
        <end position="65"/>
    </location>
</feature>
<keyword evidence="1" id="KW-1133">Transmembrane helix</keyword>
<proteinExistence type="predicted"/>
<feature type="transmembrane region" description="Helical" evidence="1">
    <location>
        <begin position="21"/>
        <end position="40"/>
    </location>
</feature>